<accession>A0A816Q2T8</accession>
<organism evidence="1">
    <name type="scientific">Brassica napus</name>
    <name type="common">Rape</name>
    <dbReference type="NCBI Taxonomy" id="3708"/>
    <lineage>
        <taxon>Eukaryota</taxon>
        <taxon>Viridiplantae</taxon>
        <taxon>Streptophyta</taxon>
        <taxon>Embryophyta</taxon>
        <taxon>Tracheophyta</taxon>
        <taxon>Spermatophyta</taxon>
        <taxon>Magnoliopsida</taxon>
        <taxon>eudicotyledons</taxon>
        <taxon>Gunneridae</taxon>
        <taxon>Pentapetalae</taxon>
        <taxon>rosids</taxon>
        <taxon>malvids</taxon>
        <taxon>Brassicales</taxon>
        <taxon>Brassicaceae</taxon>
        <taxon>Brassiceae</taxon>
        <taxon>Brassica</taxon>
    </lineage>
</organism>
<proteinExistence type="predicted"/>
<dbReference type="AlphaFoldDB" id="A0A816Q2T8"/>
<dbReference type="Gene3D" id="3.40.50.300">
    <property type="entry name" value="P-loop containing nucleotide triphosphate hydrolases"/>
    <property type="match status" value="1"/>
</dbReference>
<reference evidence="1" key="1">
    <citation type="submission" date="2021-01" db="EMBL/GenBank/DDBJ databases">
        <authorList>
            <consortium name="Genoscope - CEA"/>
            <person name="William W."/>
        </authorList>
    </citation>
    <scope>NUCLEOTIDE SEQUENCE</scope>
</reference>
<dbReference type="InterPro" id="IPR027417">
    <property type="entry name" value="P-loop_NTPase"/>
</dbReference>
<sequence>MVFVSRPLSLSHRLHTSLFPRSSVVDMKERRRFEDSDGIIQLGVVICEDLSAANRGELLAAACDFGLRLFMPSYVEDSNSLNHVLDESTTSPSSAETVSHRFWVFFVDGVVFADFDVYGGAVGLASCCVYGGDPYQPQEHKFKRGVDIVVETPGRIKVCL</sequence>
<dbReference type="SUPFAM" id="SSF52540">
    <property type="entry name" value="P-loop containing nucleoside triphosphate hydrolases"/>
    <property type="match status" value="1"/>
</dbReference>
<name>A0A816Q2T8_BRANA</name>
<protein>
    <submittedName>
        <fullName evidence="1">(rape) hypothetical protein</fullName>
    </submittedName>
</protein>
<dbReference type="EMBL" id="HG994370">
    <property type="protein sequence ID" value="CAF2056627.1"/>
    <property type="molecule type" value="Genomic_DNA"/>
</dbReference>
<gene>
    <name evidence="1" type="ORF">DARMORV10_C06P12770.1</name>
</gene>
<dbReference type="Proteomes" id="UP001295469">
    <property type="component" value="Chromosome C06"/>
</dbReference>
<evidence type="ECO:0000313" key="1">
    <source>
        <dbReference type="EMBL" id="CAF2056627.1"/>
    </source>
</evidence>